<dbReference type="InterPro" id="IPR041166">
    <property type="entry name" value="Rubredoxin_2"/>
</dbReference>
<keyword evidence="3 11" id="KW-0227">DNA damage</keyword>
<name>A0A0G0RNU5_9BACT</name>
<dbReference type="GO" id="GO:0000725">
    <property type="term" value="P:recombinational repair"/>
    <property type="evidence" value="ECO:0007669"/>
    <property type="project" value="UniProtKB-UniRule"/>
</dbReference>
<dbReference type="Gene3D" id="3.40.50.300">
    <property type="entry name" value="P-loop containing nucleotide triphosphate hydrolases"/>
    <property type="match status" value="1"/>
</dbReference>
<evidence type="ECO:0000256" key="7">
    <source>
        <dbReference type="ARBA" id="ARBA00022840"/>
    </source>
</evidence>
<dbReference type="PATRIC" id="fig|1618634.3.peg.64"/>
<dbReference type="InterPro" id="IPR004504">
    <property type="entry name" value="DNA_repair_RadA"/>
</dbReference>
<dbReference type="Pfam" id="PF18073">
    <property type="entry name" value="Zn_ribbon_LapB"/>
    <property type="match status" value="1"/>
</dbReference>
<evidence type="ECO:0000256" key="10">
    <source>
        <dbReference type="ARBA" id="ARBA00023204"/>
    </source>
</evidence>
<dbReference type="GO" id="GO:0005524">
    <property type="term" value="F:ATP binding"/>
    <property type="evidence" value="ECO:0007669"/>
    <property type="project" value="UniProtKB-UniRule"/>
</dbReference>
<sequence>MNNKIANLYVCTNCDAQFPKWNGRCLECGQWGTLSLQTVEVDKHKPQATAVAAQTIDLNNINIKNKPRLHTKIEEIDRVFGQGIVPGSVILLGGEPGIGKSTLVAQIAHALQNNYSVLYVSGEESVEQVKLRLDRLACRPDKLQFISDTNVEKIIAAAEIIKPQLLIIDSIQTVYSQEVPAEAGSISQIRASAVQFLPLAKNHDVAIILIGHITKDGSLAGPKSLEHLVDTVLYLETDTSQAYRFLRTSKNRFGSTNELGVFEMTNTGLKPVTNPSSLFLQTSRQQIPGSVISAIIEGTRPFLVEIQALVSKTYFGYPQRKASGFDLNRLQVLSAVLTKRADINLTNQDIILNIVGGLKLNDPGLDLAICAAIISSFLNKPIDKKTLILGEVGLGGEVRPIARLGDKIKEAQKLGFQQVIAPSTSKIDSTLQITQVNNLQQLIEKIK</sequence>
<evidence type="ECO:0000313" key="15">
    <source>
        <dbReference type="EMBL" id="KKR15282.1"/>
    </source>
</evidence>
<evidence type="ECO:0000313" key="16">
    <source>
        <dbReference type="Proteomes" id="UP000034048"/>
    </source>
</evidence>
<dbReference type="AlphaFoldDB" id="A0A0G0RNU5"/>
<organism evidence="15 16">
    <name type="scientific">Candidatus Falkowbacteria bacterium GW2011_GWA2_39_24</name>
    <dbReference type="NCBI Taxonomy" id="1618634"/>
    <lineage>
        <taxon>Bacteria</taxon>
        <taxon>Candidatus Falkowiibacteriota</taxon>
    </lineage>
</organism>
<dbReference type="InterPro" id="IPR027417">
    <property type="entry name" value="P-loop_NTPase"/>
</dbReference>
<evidence type="ECO:0000256" key="12">
    <source>
        <dbReference type="NCBIfam" id="TIGR00416"/>
    </source>
</evidence>
<dbReference type="HAMAP" id="MF_01498">
    <property type="entry name" value="RadA_bact"/>
    <property type="match status" value="1"/>
</dbReference>
<evidence type="ECO:0000256" key="4">
    <source>
        <dbReference type="ARBA" id="ARBA00022771"/>
    </source>
</evidence>
<dbReference type="SUPFAM" id="SSF54211">
    <property type="entry name" value="Ribosomal protein S5 domain 2-like"/>
    <property type="match status" value="1"/>
</dbReference>
<feature type="short sequence motif" description="RadA KNRFG motif" evidence="11">
    <location>
        <begin position="250"/>
        <end position="254"/>
    </location>
</feature>
<keyword evidence="7 11" id="KW-0067">ATP-binding</keyword>
<evidence type="ECO:0000259" key="14">
    <source>
        <dbReference type="PROSITE" id="PS50162"/>
    </source>
</evidence>
<evidence type="ECO:0000256" key="9">
    <source>
        <dbReference type="ARBA" id="ARBA00023125"/>
    </source>
</evidence>
<comment type="domain">
    <text evidence="11">The middle region has homology to RecA with ATPase motifs including the RadA KNRFG motif, while the C-terminus is homologous to Lon protease.</text>
</comment>
<keyword evidence="2 11" id="KW-0547">Nucleotide-binding</keyword>
<dbReference type="PANTHER" id="PTHR32472">
    <property type="entry name" value="DNA REPAIR PROTEIN RADA"/>
    <property type="match status" value="1"/>
</dbReference>
<comment type="function">
    <text evidence="11">Plays a role in repairing double-strand DNA breaks, probably involving stabilizing or processing branched DNA or blocked replication forks.</text>
</comment>
<evidence type="ECO:0000256" key="11">
    <source>
        <dbReference type="HAMAP-Rule" id="MF_01498"/>
    </source>
</evidence>
<dbReference type="GO" id="GO:0005829">
    <property type="term" value="C:cytosol"/>
    <property type="evidence" value="ECO:0007669"/>
    <property type="project" value="TreeGrafter"/>
</dbReference>
<proteinExistence type="inferred from homology"/>
<comment type="similarity">
    <text evidence="11 13">Belongs to the RecA family. RadA subfamily.</text>
</comment>
<keyword evidence="9 11" id="KW-0238">DNA-binding</keyword>
<dbReference type="InterPro" id="IPR003593">
    <property type="entry name" value="AAA+_ATPase"/>
</dbReference>
<evidence type="ECO:0000256" key="5">
    <source>
        <dbReference type="ARBA" id="ARBA00022801"/>
    </source>
</evidence>
<dbReference type="Pfam" id="PF13541">
    <property type="entry name" value="ChlI"/>
    <property type="match status" value="1"/>
</dbReference>
<gene>
    <name evidence="11" type="primary">radA</name>
    <name evidence="15" type="ORF">UT42_C0005G0002</name>
</gene>
<feature type="domain" description="RecA family profile 1" evidence="14">
    <location>
        <begin position="65"/>
        <end position="213"/>
    </location>
</feature>
<evidence type="ECO:0000256" key="6">
    <source>
        <dbReference type="ARBA" id="ARBA00022833"/>
    </source>
</evidence>
<dbReference type="SMART" id="SM00382">
    <property type="entry name" value="AAA"/>
    <property type="match status" value="1"/>
</dbReference>
<dbReference type="NCBIfam" id="TIGR00416">
    <property type="entry name" value="sms"/>
    <property type="match status" value="1"/>
</dbReference>
<dbReference type="SUPFAM" id="SSF52540">
    <property type="entry name" value="P-loop containing nucleoside triphosphate hydrolases"/>
    <property type="match status" value="1"/>
</dbReference>
<dbReference type="CDD" id="cd01121">
    <property type="entry name" value="RadA_SMS_N"/>
    <property type="match status" value="1"/>
</dbReference>
<dbReference type="Proteomes" id="UP000034048">
    <property type="component" value="Unassembled WGS sequence"/>
</dbReference>
<dbReference type="InterPro" id="IPR020568">
    <property type="entry name" value="Ribosomal_Su5_D2-typ_SF"/>
</dbReference>
<keyword evidence="1 11" id="KW-0479">Metal-binding</keyword>
<keyword evidence="8 11" id="KW-0346">Stress response</keyword>
<keyword evidence="10 11" id="KW-0234">DNA repair</keyword>
<dbReference type="PRINTS" id="PR01874">
    <property type="entry name" value="DNAREPAIRADA"/>
</dbReference>
<dbReference type="FunFam" id="3.40.50.300:FF:000050">
    <property type="entry name" value="DNA repair protein RadA"/>
    <property type="match status" value="1"/>
</dbReference>
<dbReference type="PROSITE" id="PS50162">
    <property type="entry name" value="RECA_2"/>
    <property type="match status" value="1"/>
</dbReference>
<dbReference type="InterPro" id="IPR014721">
    <property type="entry name" value="Ribsml_uS5_D2-typ_fold_subgr"/>
</dbReference>
<dbReference type="PANTHER" id="PTHR32472:SF10">
    <property type="entry name" value="DNA REPAIR PROTEIN RADA-LIKE PROTEIN"/>
    <property type="match status" value="1"/>
</dbReference>
<feature type="region of interest" description="Lon-protease-like" evidence="11">
    <location>
        <begin position="349"/>
        <end position="447"/>
    </location>
</feature>
<keyword evidence="4 13" id="KW-0863">Zinc-finger</keyword>
<dbReference type="InterPro" id="IPR020588">
    <property type="entry name" value="RecA_ATP-bd"/>
</dbReference>
<reference evidence="15 16" key="1">
    <citation type="journal article" date="2015" name="Nature">
        <title>rRNA introns, odd ribosomes, and small enigmatic genomes across a large radiation of phyla.</title>
        <authorList>
            <person name="Brown C.T."/>
            <person name="Hug L.A."/>
            <person name="Thomas B.C."/>
            <person name="Sharon I."/>
            <person name="Castelle C.J."/>
            <person name="Singh A."/>
            <person name="Wilkins M.J."/>
            <person name="Williams K.H."/>
            <person name="Banfield J.F."/>
        </authorList>
    </citation>
    <scope>NUCLEOTIDE SEQUENCE [LARGE SCALE GENOMIC DNA]</scope>
</reference>
<dbReference type="GO" id="GO:0003684">
    <property type="term" value="F:damaged DNA binding"/>
    <property type="evidence" value="ECO:0007669"/>
    <property type="project" value="InterPro"/>
</dbReference>
<dbReference type="EMBL" id="LBWS01000005">
    <property type="protein sequence ID" value="KKR15282.1"/>
    <property type="molecule type" value="Genomic_DNA"/>
</dbReference>
<dbReference type="GO" id="GO:0008270">
    <property type="term" value="F:zinc ion binding"/>
    <property type="evidence" value="ECO:0007669"/>
    <property type="project" value="UniProtKB-KW"/>
</dbReference>
<dbReference type="Gene3D" id="3.30.230.10">
    <property type="match status" value="1"/>
</dbReference>
<keyword evidence="5" id="KW-0378">Hydrolase</keyword>
<keyword evidence="6 13" id="KW-0862">Zinc</keyword>
<dbReference type="GO" id="GO:0140664">
    <property type="term" value="F:ATP-dependent DNA damage sensor activity"/>
    <property type="evidence" value="ECO:0007669"/>
    <property type="project" value="InterPro"/>
</dbReference>
<comment type="function">
    <text evidence="13">DNA-dependent ATPase involved in processing of recombination intermediates, plays a role in repairing DNA breaks. Stimulates the branch migration of RecA-mediated strand transfer reactions, allowing the 3' invading strand to extend heteroduplex DNA faster. Binds ssDNA in the presence of ADP but not other nucleotides, has ATPase activity that is stimulated by ssDNA and various branched DNA structures, but inhibited by SSB. Does not have RecA's homology-searching function.</text>
</comment>
<accession>A0A0G0RNU5</accession>
<evidence type="ECO:0000256" key="1">
    <source>
        <dbReference type="ARBA" id="ARBA00022723"/>
    </source>
</evidence>
<feature type="binding site" evidence="11">
    <location>
        <begin position="94"/>
        <end position="101"/>
    </location>
    <ligand>
        <name>ATP</name>
        <dbReference type="ChEBI" id="CHEBI:30616"/>
    </ligand>
</feature>
<dbReference type="GO" id="GO:0016787">
    <property type="term" value="F:hydrolase activity"/>
    <property type="evidence" value="ECO:0007669"/>
    <property type="project" value="UniProtKB-KW"/>
</dbReference>
<evidence type="ECO:0000256" key="3">
    <source>
        <dbReference type="ARBA" id="ARBA00022763"/>
    </source>
</evidence>
<evidence type="ECO:0000256" key="2">
    <source>
        <dbReference type="ARBA" id="ARBA00022741"/>
    </source>
</evidence>
<comment type="caution">
    <text evidence="15">The sequence shown here is derived from an EMBL/GenBank/DDBJ whole genome shotgun (WGS) entry which is preliminary data.</text>
</comment>
<protein>
    <recommendedName>
        <fullName evidence="11 12">DNA repair protein RadA</fullName>
    </recommendedName>
</protein>
<dbReference type="Pfam" id="PF13481">
    <property type="entry name" value="AAA_25"/>
    <property type="match status" value="1"/>
</dbReference>
<evidence type="ECO:0000256" key="13">
    <source>
        <dbReference type="RuleBase" id="RU003555"/>
    </source>
</evidence>
<evidence type="ECO:0000256" key="8">
    <source>
        <dbReference type="ARBA" id="ARBA00023016"/>
    </source>
</evidence>